<name>A0A509EAT9_9HYPH</name>
<dbReference type="Proteomes" id="UP000410984">
    <property type="component" value="Unassembled WGS sequence"/>
</dbReference>
<feature type="region of interest" description="Disordered" evidence="1">
    <location>
        <begin position="31"/>
        <end position="61"/>
    </location>
</feature>
<feature type="compositionally biased region" description="Low complexity" evidence="1">
    <location>
        <begin position="41"/>
        <end position="61"/>
    </location>
</feature>
<feature type="compositionally biased region" description="Acidic residues" evidence="1">
    <location>
        <begin position="31"/>
        <end position="40"/>
    </location>
</feature>
<accession>A0A509EAT9</accession>
<reference evidence="3 4" key="1">
    <citation type="submission" date="2019-06" db="EMBL/GenBank/DDBJ databases">
        <authorList>
            <person name="Rodrigo-Torres L."/>
            <person name="Arahal R. D."/>
            <person name="Lucena T."/>
        </authorList>
    </citation>
    <scope>NUCLEOTIDE SEQUENCE [LARGE SCALE GENOMIC DNA]</scope>
    <source>
        <strain evidence="3 4">SB0023/3</strain>
    </source>
</reference>
<evidence type="ECO:0000256" key="2">
    <source>
        <dbReference type="SAM" id="SignalP"/>
    </source>
</evidence>
<keyword evidence="2" id="KW-0732">Signal</keyword>
<feature type="chain" id="PRO_5021259750" evidence="2">
    <location>
        <begin position="21"/>
        <end position="61"/>
    </location>
</feature>
<dbReference type="AlphaFoldDB" id="A0A509EAT9"/>
<evidence type="ECO:0000256" key="1">
    <source>
        <dbReference type="SAM" id="MobiDB-lite"/>
    </source>
</evidence>
<feature type="signal peptide" evidence="2">
    <location>
        <begin position="1"/>
        <end position="20"/>
    </location>
</feature>
<gene>
    <name evidence="3" type="ORF">MET9862_01915</name>
</gene>
<evidence type="ECO:0000313" key="4">
    <source>
        <dbReference type="Proteomes" id="UP000410984"/>
    </source>
</evidence>
<sequence>MLAALLYLSIATAVMAVACAFDWMEPLEDQVAESGEDDPADAMTAAVSSAAPSAASWAQTR</sequence>
<evidence type="ECO:0000313" key="3">
    <source>
        <dbReference type="EMBL" id="VUD71337.1"/>
    </source>
</evidence>
<keyword evidence="4" id="KW-1185">Reference proteome</keyword>
<protein>
    <submittedName>
        <fullName evidence="3">Uncharacterized protein</fullName>
    </submittedName>
</protein>
<proteinExistence type="predicted"/>
<organism evidence="3 4">
    <name type="scientific">Methylobacterium symbioticum</name>
    <dbReference type="NCBI Taxonomy" id="2584084"/>
    <lineage>
        <taxon>Bacteria</taxon>
        <taxon>Pseudomonadati</taxon>
        <taxon>Pseudomonadota</taxon>
        <taxon>Alphaproteobacteria</taxon>
        <taxon>Hyphomicrobiales</taxon>
        <taxon>Methylobacteriaceae</taxon>
        <taxon>Methylobacterium</taxon>
    </lineage>
</organism>
<dbReference type="EMBL" id="CABFPH010000020">
    <property type="protein sequence ID" value="VUD71337.1"/>
    <property type="molecule type" value="Genomic_DNA"/>
</dbReference>